<dbReference type="Gene3D" id="3.30.70.20">
    <property type="match status" value="1"/>
</dbReference>
<feature type="domain" description="4Fe-4S ferredoxin-type" evidence="10">
    <location>
        <begin position="40"/>
        <end position="67"/>
    </location>
</feature>
<dbReference type="InterPro" id="IPR015701">
    <property type="entry name" value="FNR"/>
</dbReference>
<dbReference type="EMBL" id="JBFSHR010000004">
    <property type="protein sequence ID" value="MEX6428615.1"/>
    <property type="molecule type" value="Genomic_DNA"/>
</dbReference>
<dbReference type="Pfam" id="PF12838">
    <property type="entry name" value="Fer4_7"/>
    <property type="match status" value="1"/>
</dbReference>
<feature type="domain" description="4Fe-4S ferredoxin-type" evidence="10">
    <location>
        <begin position="9"/>
        <end position="38"/>
    </location>
</feature>
<comment type="caution">
    <text evidence="12">The sequence shown here is derived from an EMBL/GenBank/DDBJ whole genome shotgun (WGS) entry which is preliminary data.</text>
</comment>
<dbReference type="PROSITE" id="PS51379">
    <property type="entry name" value="4FE4S_FER_2"/>
    <property type="match status" value="2"/>
</dbReference>
<evidence type="ECO:0000313" key="12">
    <source>
        <dbReference type="EMBL" id="MEX6428615.1"/>
    </source>
</evidence>
<feature type="domain" description="FAD-binding FR-type" evidence="11">
    <location>
        <begin position="132"/>
        <end position="252"/>
    </location>
</feature>
<dbReference type="Gene3D" id="3.40.50.80">
    <property type="entry name" value="Nucleotide-binding domain of ferredoxin-NADP reductase (FNR) module"/>
    <property type="match status" value="1"/>
</dbReference>
<evidence type="ECO:0000256" key="8">
    <source>
        <dbReference type="ARBA" id="ARBA00023014"/>
    </source>
</evidence>
<dbReference type="SUPFAM" id="SSF63380">
    <property type="entry name" value="Riboflavin synthase domain-like"/>
    <property type="match status" value="1"/>
</dbReference>
<keyword evidence="5 9" id="KW-0521">NADP</keyword>
<evidence type="ECO:0000256" key="1">
    <source>
        <dbReference type="ARBA" id="ARBA00001974"/>
    </source>
</evidence>
<dbReference type="PRINTS" id="PR00371">
    <property type="entry name" value="FPNCR"/>
</dbReference>
<evidence type="ECO:0000313" key="13">
    <source>
        <dbReference type="Proteomes" id="UP001560267"/>
    </source>
</evidence>
<keyword evidence="8" id="KW-0411">Iron-sulfur</keyword>
<evidence type="ECO:0000256" key="3">
    <source>
        <dbReference type="ARBA" id="ARBA00022723"/>
    </source>
</evidence>
<dbReference type="SUPFAM" id="SSF54862">
    <property type="entry name" value="4Fe-4S ferredoxins"/>
    <property type="match status" value="1"/>
</dbReference>
<keyword evidence="13" id="KW-1185">Reference proteome</keyword>
<dbReference type="InterPro" id="IPR017634">
    <property type="entry name" value="Benzoyl_CoA_Oase_BoxA"/>
</dbReference>
<dbReference type="PIRSF" id="PIRSF501177">
    <property type="entry name" value="BoxA"/>
    <property type="match status" value="1"/>
</dbReference>
<dbReference type="RefSeq" id="WP_369084149.1">
    <property type="nucleotide sequence ID" value="NZ_JBFSHR010000004.1"/>
</dbReference>
<dbReference type="PIRSF" id="PIRSF000361">
    <property type="entry name" value="Frd-NADP+_RD"/>
    <property type="match status" value="1"/>
</dbReference>
<dbReference type="PROSITE" id="PS51384">
    <property type="entry name" value="FAD_FR"/>
    <property type="match status" value="1"/>
</dbReference>
<keyword evidence="3" id="KW-0479">Metal-binding</keyword>
<keyword evidence="6 9" id="KW-0560">Oxidoreductase</keyword>
<dbReference type="EC" id="1.14.13.208" evidence="12"/>
<evidence type="ECO:0000256" key="7">
    <source>
        <dbReference type="ARBA" id="ARBA00023004"/>
    </source>
</evidence>
<dbReference type="Gene3D" id="2.40.30.10">
    <property type="entry name" value="Translation factors"/>
    <property type="match status" value="1"/>
</dbReference>
<evidence type="ECO:0000256" key="4">
    <source>
        <dbReference type="ARBA" id="ARBA00022827"/>
    </source>
</evidence>
<reference evidence="12 13" key="1">
    <citation type="submission" date="2024-07" db="EMBL/GenBank/DDBJ databases">
        <title>Draft Genome Sequence of Ferrimicrobium acidiphilum Strain YE2023, Isolated from a Pulp of Bioleach Reactor.</title>
        <authorList>
            <person name="Elkina Y.A."/>
            <person name="Bulaeva A.G."/>
            <person name="Beletsky A.V."/>
            <person name="Mardanov A.V."/>
        </authorList>
    </citation>
    <scope>NUCLEOTIDE SEQUENCE [LARGE SCALE GENOMIC DNA]</scope>
    <source>
        <strain evidence="12 13">YE2023</strain>
    </source>
</reference>
<organism evidence="12 13">
    <name type="scientific">Ferrimicrobium acidiphilum</name>
    <dbReference type="NCBI Taxonomy" id="121039"/>
    <lineage>
        <taxon>Bacteria</taxon>
        <taxon>Bacillati</taxon>
        <taxon>Actinomycetota</taxon>
        <taxon>Acidimicrobiia</taxon>
        <taxon>Acidimicrobiales</taxon>
        <taxon>Acidimicrobiaceae</taxon>
        <taxon>Ferrimicrobium</taxon>
    </lineage>
</organism>
<dbReference type="InterPro" id="IPR001709">
    <property type="entry name" value="Flavoprot_Pyr_Nucl_cyt_Rdtase"/>
</dbReference>
<sequence>MMTTSGLLRQHLIDPEVCIRCNTCEETCPIGAITHNDDNYVVDPSICASCGDCLGPCPTGAIDSWRVVSTPYSIDNQFVWEVLPDNEDELLAEPGTDDVEALELLAVAHQSAPRAVAPKSASTPRINVTTRRDPIVATVAGNYRITAPGTESDVHHIVLDLGSQALPVLEGQSIGVLPPSRPNAERSPAIRLYSVCSPRDGERPGHNNLALTVKRVFDNGLGQPGLASNYLCDLARGDTVRLVGPFGDTFLMPMDPAANLIMVCTGTGSAPFRAMTEFHRRHLPSGPGKLWLFFGARTRAELPYFGPLMKLDRSLIEIELCLSREDGVPARHVQDGIRDRLEELRTLLDQDNTYLYLCGVKGMERSVRAVLNDGIVDWEIKESTLLVEGRLHVETY</sequence>
<dbReference type="NCBIfam" id="TIGR03224">
    <property type="entry name" value="benzo_boxA"/>
    <property type="match status" value="1"/>
</dbReference>
<evidence type="ECO:0000259" key="10">
    <source>
        <dbReference type="PROSITE" id="PS51379"/>
    </source>
</evidence>
<dbReference type="PROSITE" id="PS00198">
    <property type="entry name" value="4FE4S_FER_1"/>
    <property type="match status" value="2"/>
</dbReference>
<protein>
    <submittedName>
        <fullName evidence="12">Benzoyl-CoA 2,3-epoxidase subunit BoxA</fullName>
        <ecNumber evidence="12">1.14.13.208</ecNumber>
    </submittedName>
</protein>
<dbReference type="GO" id="GO:0016491">
    <property type="term" value="F:oxidoreductase activity"/>
    <property type="evidence" value="ECO:0007669"/>
    <property type="project" value="UniProtKB-KW"/>
</dbReference>
<dbReference type="PANTHER" id="PTHR43314">
    <property type="match status" value="1"/>
</dbReference>
<dbReference type="Pfam" id="PF00175">
    <property type="entry name" value="NAD_binding_1"/>
    <property type="match status" value="1"/>
</dbReference>
<gene>
    <name evidence="12" type="primary">boxA</name>
    <name evidence="12" type="ORF">AB6A68_02020</name>
</gene>
<keyword evidence="2 9" id="KW-0285">Flavoprotein</keyword>
<dbReference type="InterPro" id="IPR001433">
    <property type="entry name" value="OxRdtase_FAD/NAD-bd"/>
</dbReference>
<dbReference type="InterPro" id="IPR017900">
    <property type="entry name" value="4Fe4S_Fe_S_CS"/>
</dbReference>
<evidence type="ECO:0000256" key="2">
    <source>
        <dbReference type="ARBA" id="ARBA00022630"/>
    </source>
</evidence>
<accession>A0ABV3Y029</accession>
<evidence type="ECO:0000256" key="6">
    <source>
        <dbReference type="ARBA" id="ARBA00023002"/>
    </source>
</evidence>
<keyword evidence="4 9" id="KW-0274">FAD</keyword>
<name>A0ABV3Y029_9ACTN</name>
<evidence type="ECO:0000256" key="5">
    <source>
        <dbReference type="ARBA" id="ARBA00022857"/>
    </source>
</evidence>
<dbReference type="InterPro" id="IPR039261">
    <property type="entry name" value="FNR_nucleotide-bd"/>
</dbReference>
<dbReference type="InterPro" id="IPR017896">
    <property type="entry name" value="4Fe4S_Fe-S-bd"/>
</dbReference>
<comment type="cofactor">
    <cofactor evidence="1">
        <name>FAD</name>
        <dbReference type="ChEBI" id="CHEBI:57692"/>
    </cofactor>
</comment>
<dbReference type="InterPro" id="IPR017938">
    <property type="entry name" value="Riboflavin_synthase-like_b-brl"/>
</dbReference>
<dbReference type="Proteomes" id="UP001560267">
    <property type="component" value="Unassembled WGS sequence"/>
</dbReference>
<evidence type="ECO:0000259" key="11">
    <source>
        <dbReference type="PROSITE" id="PS51384"/>
    </source>
</evidence>
<dbReference type="SUPFAM" id="SSF52343">
    <property type="entry name" value="Ferredoxin reductase-like, C-terminal NADP-linked domain"/>
    <property type="match status" value="1"/>
</dbReference>
<evidence type="ECO:0000256" key="9">
    <source>
        <dbReference type="PIRNR" id="PIRNR000361"/>
    </source>
</evidence>
<dbReference type="InterPro" id="IPR017927">
    <property type="entry name" value="FAD-bd_FR_type"/>
</dbReference>
<keyword evidence="7" id="KW-0408">Iron</keyword>
<proteinExistence type="predicted"/>